<protein>
    <submittedName>
        <fullName evidence="2">Uncharacterized protein</fullName>
    </submittedName>
</protein>
<evidence type="ECO:0000313" key="3">
    <source>
        <dbReference type="Proteomes" id="UP000006753"/>
    </source>
</evidence>
<dbReference type="KEGG" id="mbe:MBM_02763"/>
<accession>K1X2S5</accession>
<evidence type="ECO:0000313" key="2">
    <source>
        <dbReference type="EMBL" id="EKD19526.1"/>
    </source>
</evidence>
<feature type="compositionally biased region" description="Low complexity" evidence="1">
    <location>
        <begin position="114"/>
        <end position="127"/>
    </location>
</feature>
<keyword evidence="3" id="KW-1185">Reference proteome</keyword>
<dbReference type="InParanoid" id="K1X2S5"/>
<feature type="region of interest" description="Disordered" evidence="1">
    <location>
        <begin position="85"/>
        <end position="144"/>
    </location>
</feature>
<dbReference type="AlphaFoldDB" id="K1X2S5"/>
<name>K1X2S5_MARBU</name>
<feature type="region of interest" description="Disordered" evidence="1">
    <location>
        <begin position="16"/>
        <end position="53"/>
    </location>
</feature>
<dbReference type="HOGENOM" id="CLU_1796879_0_0_1"/>
<sequence length="144" mass="15394">MALGGINPNRFEIDRKKTENGIPPSRQLCRHDTQDRGAHQAMQNEQQGHETEGSFLAHRVFHSFHSLHSFRSLLAHVHAGVEATDRLDKAEPGEHVSPAGRPRRAVGRPRGEVSASPASSSSSSSSSVGGTLEGGSRGALFPGI</sequence>
<dbReference type="Proteomes" id="UP000006753">
    <property type="component" value="Unassembled WGS sequence"/>
</dbReference>
<feature type="compositionally biased region" description="Basic and acidic residues" evidence="1">
    <location>
        <begin position="29"/>
        <end position="38"/>
    </location>
</feature>
<feature type="compositionally biased region" description="Basic and acidic residues" evidence="1">
    <location>
        <begin position="85"/>
        <end position="94"/>
    </location>
</feature>
<proteinExistence type="predicted"/>
<organism evidence="2 3">
    <name type="scientific">Marssonina brunnea f. sp. multigermtubi (strain MB_m1)</name>
    <name type="common">Marssonina leaf spot fungus</name>
    <dbReference type="NCBI Taxonomy" id="1072389"/>
    <lineage>
        <taxon>Eukaryota</taxon>
        <taxon>Fungi</taxon>
        <taxon>Dikarya</taxon>
        <taxon>Ascomycota</taxon>
        <taxon>Pezizomycotina</taxon>
        <taxon>Leotiomycetes</taxon>
        <taxon>Helotiales</taxon>
        <taxon>Drepanopezizaceae</taxon>
        <taxon>Drepanopeziza</taxon>
    </lineage>
</organism>
<dbReference type="EMBL" id="JH921431">
    <property type="protein sequence ID" value="EKD19526.1"/>
    <property type="molecule type" value="Genomic_DNA"/>
</dbReference>
<evidence type="ECO:0000256" key="1">
    <source>
        <dbReference type="SAM" id="MobiDB-lite"/>
    </source>
</evidence>
<reference evidence="2 3" key="1">
    <citation type="journal article" date="2012" name="BMC Genomics">
        <title>Sequencing the genome of Marssonina brunnea reveals fungus-poplar co-evolution.</title>
        <authorList>
            <person name="Zhu S."/>
            <person name="Cao Y.-Z."/>
            <person name="Jiang C."/>
            <person name="Tan B.-Y."/>
            <person name="Wang Z."/>
            <person name="Feng S."/>
            <person name="Zhang L."/>
            <person name="Su X.-H."/>
            <person name="Brejova B."/>
            <person name="Vinar T."/>
            <person name="Xu M."/>
            <person name="Wang M.-X."/>
            <person name="Zhang S.-G."/>
            <person name="Huang M.-R."/>
            <person name="Wu R."/>
            <person name="Zhou Y."/>
        </authorList>
    </citation>
    <scope>NUCLEOTIDE SEQUENCE [LARGE SCALE GENOMIC DNA]</scope>
    <source>
        <strain evidence="2 3">MB_m1</strain>
    </source>
</reference>
<gene>
    <name evidence="2" type="ORF">MBM_02763</name>
</gene>